<keyword evidence="1" id="KW-1133">Transmembrane helix</keyword>
<keyword evidence="1" id="KW-0472">Membrane</keyword>
<keyword evidence="1" id="KW-0812">Transmembrane</keyword>
<reference evidence="2 3" key="1">
    <citation type="submission" date="2018-08" db="EMBL/GenBank/DDBJ databases">
        <title>Jishengella sp. nov., isolated from a root of Azadirachta indica A. Juss. var. siamensis Valenton.</title>
        <authorList>
            <person name="Kuncharoen N."/>
            <person name="Tanasupawat S."/>
            <person name="Kudo T."/>
            <person name="Ohkuma M."/>
        </authorList>
    </citation>
    <scope>NUCLEOTIDE SEQUENCE [LARGE SCALE GENOMIC DNA]</scope>
    <source>
        <strain evidence="2 3">AZ1-13</strain>
    </source>
</reference>
<feature type="transmembrane region" description="Helical" evidence="1">
    <location>
        <begin position="38"/>
        <end position="58"/>
    </location>
</feature>
<feature type="transmembrane region" description="Helical" evidence="1">
    <location>
        <begin position="12"/>
        <end position="32"/>
    </location>
</feature>
<dbReference type="AlphaFoldDB" id="A0A418MS18"/>
<evidence type="ECO:0000313" key="2">
    <source>
        <dbReference type="EMBL" id="RIV36870.1"/>
    </source>
</evidence>
<sequence length="72" mass="8087">MEMVDSGPRRRHLLWILAYAAAAVWAGVSVGSRIDEGNFGFGTFLRILLVVLMLGALGEEIRQYRRHRRSSG</sequence>
<protein>
    <submittedName>
        <fullName evidence="2">Uncharacterized protein</fullName>
    </submittedName>
</protein>
<dbReference type="Proteomes" id="UP000283832">
    <property type="component" value="Unassembled WGS sequence"/>
</dbReference>
<dbReference type="EMBL" id="QXEC01000017">
    <property type="protein sequence ID" value="RIV36870.1"/>
    <property type="molecule type" value="Genomic_DNA"/>
</dbReference>
<accession>A0A418MS18</accession>
<proteinExistence type="predicted"/>
<evidence type="ECO:0000256" key="1">
    <source>
        <dbReference type="SAM" id="Phobius"/>
    </source>
</evidence>
<comment type="caution">
    <text evidence="2">The sequence shown here is derived from an EMBL/GenBank/DDBJ whole genome shotgun (WGS) entry which is preliminary data.</text>
</comment>
<organism evidence="2 3">
    <name type="scientific">Micromonospora radicis</name>
    <dbReference type="NCBI Taxonomy" id="1894971"/>
    <lineage>
        <taxon>Bacteria</taxon>
        <taxon>Bacillati</taxon>
        <taxon>Actinomycetota</taxon>
        <taxon>Actinomycetes</taxon>
        <taxon>Micromonosporales</taxon>
        <taxon>Micromonosporaceae</taxon>
        <taxon>Micromonospora</taxon>
    </lineage>
</organism>
<gene>
    <name evidence="2" type="ORF">D2L64_17935</name>
</gene>
<evidence type="ECO:0000313" key="3">
    <source>
        <dbReference type="Proteomes" id="UP000283832"/>
    </source>
</evidence>
<name>A0A418MS18_9ACTN</name>
<keyword evidence="3" id="KW-1185">Reference proteome</keyword>